<dbReference type="EMBL" id="JASORJ010000016">
    <property type="protein sequence ID" value="MDK7357539.1"/>
    <property type="molecule type" value="Genomic_DNA"/>
</dbReference>
<feature type="region of interest" description="Disordered" evidence="11">
    <location>
        <begin position="6856"/>
        <end position="6893"/>
    </location>
</feature>
<feature type="compositionally biased region" description="Low complexity" evidence="11">
    <location>
        <begin position="6817"/>
        <end position="6828"/>
    </location>
</feature>
<evidence type="ECO:0000256" key="1">
    <source>
        <dbReference type="ARBA" id="ARBA00004241"/>
    </source>
</evidence>
<gene>
    <name evidence="13" type="ORF">QP520_07865</name>
</gene>
<dbReference type="InterPro" id="IPR045584">
    <property type="entry name" value="Pilin-like"/>
</dbReference>
<dbReference type="Proteomes" id="UP001236274">
    <property type="component" value="Unassembled WGS sequence"/>
</dbReference>
<dbReference type="Pfam" id="PF03895">
    <property type="entry name" value="YadA_anchor"/>
    <property type="match status" value="1"/>
</dbReference>
<reference evidence="13" key="1">
    <citation type="submission" date="2023-05" db="EMBL/GenBank/DDBJ databases">
        <title>Cataloging the Phylogenetic Diversity of Human Bladder Bacteria.</title>
        <authorList>
            <person name="Du J."/>
        </authorList>
    </citation>
    <scope>NUCLEOTIDE SEQUENCE</scope>
    <source>
        <strain evidence="13">UMB10101</strain>
    </source>
</reference>
<keyword evidence="9" id="KW-0998">Cell outer membrane</keyword>
<feature type="compositionally biased region" description="Low complexity" evidence="11">
    <location>
        <begin position="6542"/>
        <end position="6556"/>
    </location>
</feature>
<feature type="compositionally biased region" description="Low complexity" evidence="11">
    <location>
        <begin position="4633"/>
        <end position="4644"/>
    </location>
</feature>
<evidence type="ECO:0000313" key="14">
    <source>
        <dbReference type="Proteomes" id="UP001236274"/>
    </source>
</evidence>
<dbReference type="RefSeq" id="WP_285417994.1">
    <property type="nucleotide sequence ID" value="NZ_JASORJ010000016.1"/>
</dbReference>
<keyword evidence="7" id="KW-0653">Protein transport</keyword>
<dbReference type="Gene3D" id="6.20.50.100">
    <property type="match status" value="7"/>
</dbReference>
<feature type="compositionally biased region" description="Low complexity" evidence="11">
    <location>
        <begin position="6864"/>
        <end position="6893"/>
    </location>
</feature>
<keyword evidence="8" id="KW-0472">Membrane</keyword>
<dbReference type="Gene3D" id="2.150.10.10">
    <property type="entry name" value="Serralysin-like metalloprotease, C-terminal"/>
    <property type="match status" value="12"/>
</dbReference>
<evidence type="ECO:0000256" key="4">
    <source>
        <dbReference type="ARBA" id="ARBA00022452"/>
    </source>
</evidence>
<feature type="compositionally biased region" description="Low complexity" evidence="11">
    <location>
        <begin position="6584"/>
        <end position="6617"/>
    </location>
</feature>
<feature type="compositionally biased region" description="Low complexity" evidence="11">
    <location>
        <begin position="5536"/>
        <end position="5549"/>
    </location>
</feature>
<feature type="region of interest" description="Disordered" evidence="11">
    <location>
        <begin position="6542"/>
        <end position="6617"/>
    </location>
</feature>
<dbReference type="InterPro" id="IPR011049">
    <property type="entry name" value="Serralysin-like_metalloprot_C"/>
</dbReference>
<evidence type="ECO:0000256" key="10">
    <source>
        <dbReference type="SAM" id="Coils"/>
    </source>
</evidence>
<dbReference type="GO" id="GO:0009986">
    <property type="term" value="C:cell surface"/>
    <property type="evidence" value="ECO:0007669"/>
    <property type="project" value="UniProtKB-SubCell"/>
</dbReference>
<comment type="subcellular location">
    <subcellularLocation>
        <location evidence="2">Cell outer membrane</location>
    </subcellularLocation>
    <subcellularLocation>
        <location evidence="1">Cell surface</location>
    </subcellularLocation>
</comment>
<sequence>MNKIFKVIWSKSKQCYIVVSEIAKNKTGKKKIVVASILAALAMQSGLITEVMAADPPSARLADASQATGTNGLAIGSAAKSMSNQSVAIGYFSVASAPASSPENPATAVGAGANAIGAGTSAYGLSAYATADYATAIGKSANAKATNTIAIGKESYSETTGSLALGLGAKNTGTSDFGATAIGPRANTAKGGSIAVGIDATATGLQSIAIGSGSATPNASQKTQYPQATSKYSIAIGTNSNSQADYSIALGFQTLANAQGASALGPASTASGKQSTAVGYKATSTKDNDNAFGSNVTANGGRATAIGDNSQAGNERATAIGADATASGLDSFAGASGTASGAASVAIGKVSKATDSSATAVGDGTSATGQGATALGSNATAKTGFDLAVGRAVTSDGGAATVVGYNSNVKGNQSTGMGSGINITSQKATGIGYQVNVSGDNAIGIGSSGDSTFVTASGASSIAMGTSAVANQEKAIAIGANSKGTAIGATALGRSSAATGASATALGSLASATGSTATAVGMEASATGNESLAIGKKASATSGRALAVGTNTTATGASSVAVGSGAGGSGIIGFAGSLNSTAGVVNTNRTINYATTADGDTAVAVGYYANAKNSGVAVGQKALAATGGVAIGKGVLEDTGNNYAGGVVIGQDSASTGVYSLAMGFNAFASGSTSMAIGHTVSADGGFAVAMGRKVSASGTSTAIGHHATATNGGLAIGSQDNDTSNDRTTASATGAVAIGKNAKATSEDAVAIGTNAQATLQGAVALGSGSTTATGATSQGSTTINGITYNFAGATGNPNMQVSVGSAGATRQIKNVAAGEVSATSTDAINGSQLYAVASAVKPLKYVSVNSAAAGTGSNVDNDGAQGGNSIAIGPSSTVTRQNGIAIGSGAQSLSEDSVVIGRDAKAETKTGAGLTTTSRAIVIGSNSRVAADVTQGVAIGSGLSPDEGAVVTGDQSIAIGGNVKVDGHSAIAIGGDDARKAANQLVSYTNTDDTEVTGTLQTAIQNLTGYNLSNYKGTTASHAGVAYGTSALAGNAGVAIGTAADSMTRMNDKGQVVNNKPVTNAVAIGTGARANFDNSVAIGGGSNTDHYATKQVNAVIDGVEVKWSGGENISPGDVVSFGAKGFERQLKNVAPGEVSQTSTDAVNGSQIYSLARKVTNIMNGGSGSVVNVNATGEPLSKVVTGTGASKVEKYYRTVDIKDDGTLVTGAVAQTPTSLALVNVDQTDTNKQTQTPRILGNVANGVKDNDAVNVSQLNAAKVKYFSVNSTDAGNINNDGATGTDAIAIGPSAVSNAVGSVALGKDAKANGDFTVALGGGNWQFKGAQANGVGTTALGSSTKTKVGTNYQTAIGFGATTSAESALALGYNAAASAQNAIALGRSASTAGQDAVALGSSSQAKGDSGLAIGNGAQANSNSVISLGYQANNGASNNTNGVAIGWAAGMQSNGLNNVGVGTNAGRQVIGNNNTSLGNGAGNIANTKIYTSESIMLGTGAKVVGSSATKSIDNVIAIGKNTSGSASSAIAVGINAGSSAENGVAIGPNSNTSAYNGIALGSFSEASTAAGVTGYNVNANRTDKYKDLTDIALTSKLGAVSVGNSTMTRQITGVAAGTNDTDAVNIAQLKSVNLAFTGNTGSGDVNLANSKLSINGDNTYIKTAANGKQLTISPNVQNITLNNGRASASTGLADASNVAQAINNVVSGVQLDIIANKGTKTGSVNLSNQKLTVTGGNGIRTDIYSNTSGQNLVIGLEPELVKATTKGIGLTGDTGSTGLKYLKDGDAVFKVYGDGNLVTTAGSATGVKVSVDSTKVKDLAVEAVTVSKANTVDNPITVTSTTGNNSKDYAIGIDTTKLAAKTNLAYTANGATAKTVSLAKGLNFVNGTNTVATVDSDGKVSFDLNQATKDSINKSATAVGRTITLNADSGTGSSQSLSNGNVSFAVSGATGDYISTTMDGSAVKVSTKRATINSDANTGAASVTGADGLATAKNVASAINSAVNGLSQNLNISDGTNNSSVALKSQKLTVTGAGAAKATVNNQTITVDVAEGMLSNNADGTVKADAAGVATTKNVADVINKTISDNQYSWKLSANGEATTATVGKGDTVDFTGDTNITVDRNNKDISVKLNKNLIDMNSISLGNARGETIFLNGRDGSIKAGKAEFKDNVGAGSTITSDQLSFTNGATGANESTTTIALDTVAIQSGPNSSALTSKYLTFSDEDGNNAEGSAKGVVFQNAAGKLVQFTVDEITAGGNKIKEVAEGTADTDAVNVKQLKDTIGGQSLTYRANTSADTDAKSVKLSKGLDFVNGTSTVASVDEDGKVSFDLNTATKNQINTNTTDITTNTANIAHTIALADDAGASTTAKSLKDGNVSFNIKGDNKYISTAASGNDVTLTVNEQAIKDAAKNASSFKVKANATAAEDVKGGDTIAFNNGDNIEISQTGKTFTIKTAKNITVDSVTAGNTVINTSGLTNGTTAITGTGVTTDKVTVGGLSIDKTAGINAGGKVISNVASGGTTDSNAANIGDVKQAVANLSQNLNITDGTNNGTVDLKNQKLNVAGANGVTATVNNQKITVGLDANTVNATTKGIGLTADTGSTGNKYLKDGDVSFAVTGDGNLVSTSATAAGVKVAVDAAKVKDLAVSAVTVSKDTQADNPITVTPTAGTNSKDYAIGIDTTKLAAKTDLTYRANSAADANAKKISLSKGLNFVDGGSTVATVDNDGKVSFDLNTATKTQINTNTTDIATNKGNIATNTADIAANKGKIATNTTNIAANTTALARNISLGADTGTASSQSLSTADVAFNVKGATGDFVSTNMNGNTVEISTKRATINSNATTGEASVTGNDGLATAQNVADAINKAADAAKAGAAWNITTNSSTTDKTAVKGGDTVDLVNGDNIEITQDGTDKKKITVATKKDITVDSVTANNKVTVGSGANKITLDGTDGSVTGKAFTGTTFTGTSFTGTSFTAGNTVINTNGLTNGTTAITGTGVTTDNVTVGGISIDKTAGINAGNKVISNVASGGTTATNAANIGDVQTAVANLSQNLNITDGTHDGTVDLKNQKLNVAGANGVTATVNNQTITVGLDADTVNATTKGIGLTADTGSTGNKYLKDGDVSFAVTGDGSLVSTSATAAGVKVAVNSATITAGTDGTITGPTTDGVATAKNVADAINVAKKASKTEITANTGEAANATTGNVTLTSTTAADGHTIYDVKLNDKVTLGSGANAVTIDGTSGAITGKTATIGGVTVNGTANTIGGLSNTTWNGTAVSGRAATEDQLKAATSATTLKFTGDVATNTGSVNLKDDTFGIKGDGKYISTDVNGKNVNLTVSEAEVKKSAVAAVTVSTDTTDTNNPLTVTPTTSADGTTKDYKVTIDGTKIANKTNLSYKANNGTAKQVSLADGLDFTNGTLTTASIDNKGVVKYDVNTASITAGADGTITGPTTDGAATAQNVADAINAAKKASKTEVTANTGEAANATTGNVTLTSTTAADGHTIYDVKLNDKVTLGSGANAVTIDGTVGKATIGSSVVDGVNNTFTTGGANAVKLDGVAGTIKTGTVTVTGGTTNDITGLSNTTVTAADFATKGRAATEEQLKAVGEQTWQITADKDATTSGAQTGTKENAKVGKDDKVSLIAGENLTVDQVGKNFTYSLNTDLVKMNSATFEATGGKTTVIKGDSIVQTDGANVNTSNATSNTITDGTNTSTITAGKAQIGTVGIDGVVSKISTGGTNAVVVNGADGTIKTGNVTVTGGTTNDITGLSNTTLTATDFATKGRAATEEQLKAATGATTLKFTGDVATNTGSVNLKDDTFGIKGDGKYISTDVNGKNVNLTVSEAEVKKSAVAAVTVSTDTTDANNPLTVTPTTSADGTTKDYKVTIDGTKIANKTNLSYKANDGTAKQVSLADGLNFKNGTLTTASIDDNGVVKYDVNTASITAGADGTITGPTTDGVATAKNVADAINAAKKASKTEVTANTGEAANATIGNVTLTSTTAADGHTIYDVKLNDKVTLGSGANTVTVDGTAAKVTAGVTTVDGATGTITTGGTNSIKVDGATGTVTGLTNKDWTPGVTKAVTGRAATEDQLQKVADAASSQTWNITADKAGTTGNQTGTKKNATVGKDETVELVAGDNLTINQDERKFTYSLNKDLAGLTSVSVGTGTTETIKLDGATGKITAKNAVIGGVTIDGDNNHVTGLANTTWNGTATTGRAATEDQLKAVAETAKTTTDAVNLKFSGNTNTSPGVVNLKDDTLGIVGDGKYVSTDANGKNLTVKVSEAEVKKSAVAAVTVSTDTTDANNPLTVTPTTSADGTTKDYKVTIDGTKIANKTNLSYKANDGTAKQVSLADGLNFKNGTLTTASIDDNGVVKYDVNTASITAGADGTITGPTTDGVATAKNVADAINAAKKASKTEITANTGEAANATTGNVTLTSTTAADGHTIYDVKLNDKVTLGSGANAVTIDGTAGKATIGTSIVDGANNTFTTGGASPVTLNGATGTITGTTANIGGVTVNGTANTIGGLSNTTWNGTATTGRAATEDQLKAVADAAGSQTWEITADKKAGTSGAQTGTKENAKVGKDDKVSLIAGENLTVDQVGKNFTYSLNTDLVKMNSATFLGTGTNTTVITGDSITQTAGTQTNTSTAAGNTVANGTKSTETTADGQVIKDGTKINTSTVDENTIVDGARSNKTTVDSNVIDDGNGNVNTSNATSNTITDGTNTSTITAGKATIGSSVIDGVNNTFTTGGANAVKLDGAAGIIKTGTVTVTGGTTNDITGLSNTTLSATDFATKGRAATEEQLKAATGATTLKFTGDVATNTGSVNLKDDTFGIKGDGKYISTDVNGKNVNLTVSEAEVKKSAVAAVTVSTDTTDANNPISVTPTTSADGTTKDYKVTIDGTKIANKTNLSYKANGGTAKQVSLADGLNFKNGTLTTASIDDAGVVKYDVNTASITAGADGTITGPTTDGVATAKNVADAINAAKKASKTEITANTGEAANATTGNVTLTSTTAADGHTIYDVKLNDKVTLGSGANAVTIDGTAGKATIGSSIVDGVNNTFTTGGASPVTLNGATGTITGKTANIGGVTVDGTNNHVMGLANKDWTPGVTQAVSGRAATEDQLQKVSDAVGAGWKVNTGKVTGSTGESNGAASTKVASGEEVQFQAGNNLVVDQNGKTVAYSLNKALKDLESATFNGTGTNKTVINGDSITQTAGTQTNTSTAGGNTVADGTKSTETTVDGQVIKDGAKSNKSTVDSNVIDDGNGKVNTSNATSNTITDGTNTTATTSSSVTVKDNAGNSTVITKDNITTGVGGNKITLDGTAGKATVGASVIDGVNNTFTTGGANAVKLDGTAGTIKTGTVTVTGGTTNDITGLSNTTVTATDFATKGRAATEEQLKAVGEQTWQITADKDAATSGAQTGTKKDAKVGKDDKVQLIAGENMTVNQNERDFTFTLNKDLVKMNSATFLGTGTNTTVITGDSITQTAGTQTNTSTAAGNTVADSTKSTETTAAGQVIKDGAKSNKSTVSSNVIDDGTGNVNTSNATSNTITDGTNTSTITAGKATIGSSIVDGVNNTFTTGGANAVKLDGAVGTIKTGTVTVTGGTTNDITGLSNTTVTAADFATKGRAATEEQLKAVGEQTWKITADKDTATSGDQTGTKKDAKVGKDDKVQLIAGENMTVNQNERDFTFTLNKNLVKINSATFLGTGTNKTVITGDFITQTAGTQTNTSTAAGNTVADGTKSTETTAAGQVIKDGAKTNTSTVDENTLVDGAKSNKTTVDSNVIDDGTNTSTITAGKATIGSSIIDGVNNTFITGGASPVTLNGATGTITGKTANIGGVTVDGTNNHVMGLANKDWTPGVTQAVSGRAATEDQLQKVSDAVGAGWKVNTGKVTGSTGESNGAASTKVASSEEVQFQAGNNLIVDQNGKTVAYSLNKALKDLESATFNGTGTNKTVITGDSIIQTAGTQTNTSTAGGNTVADGTKSTETTAAGQVIKDGTKTNTSTVDENTIVDGTKSNKSTVDGNTITDGTNTTVTTSSSVTVKDNAGNSTVITKDNITTGVGGNKIILDGTAGKATIGSSIVDGVNNTFTTGGANAVKLDGVAGTIKTGTVTVTGGTTNDITGLSNTTVTGADFATKGRAATEEQLKAVGEQTWQITADKDATTSGAQTGTKKDAKVGKDDKVQLIAGENMTVNQNERDFTFTLNKDLVKMNSATFEATGGKTTVIKGDSIVQTDGTKVNTFTAGGNTVVDGTKSTVTTADGTTVTSANGNTNYAADGVRINTTGKNPVSLTDAGLDNGNNVIKNVASGHVNNDATDNTNAANIADVKKATTTVTANAGEAANATTGNVTLTSTTAADGHTIYDVKLNNKVTLGSGANAVTIDGTAGKATIGSSVVDGVNNIFTTGGANAIKLDGVAGTIKTGTVIVTGGTTNDITGLSNTTVTAADFATKGRAATEEQLKAVGEQTWQITADKDATTSGAQTGTKKDAKVGKDDKVQLIAGENMTVNQNERDFTFTLNKDLVKMNSATFLGTGSNTTVITGNSITQTAGTQTNTSTAGGNTVADGTKSTETTADGQVIKDGAKSNKSTVDNNVIDDGNGNVNTSNATSNTITDGTNTTATTSSSVTVKDNAGNSTVITKDNVTTGVGGNKITLDGTAGKATIGSSVVDGVNNTFTTGGTNAVTMNGAAGTIKTGTVTVTGGTTNDITGLSNTTVNSADFATKGRAATEEQLKAVGEQTWQITADKDATTSGAQTGTKKDAKVGKDDKVQLIAGENMTVNQNERDFTFTLNKDLVKMNSATFLGTGSNKTVITGDSITQTAGTQTNTSTAGGNTVADGTKSTETTADGQVIKDGAKSNKSTVDNNVIDDGTGNVNTSNATSNTVTDGTNTTATTSSSVTVKDNTGNSTVITKDNITTGVGANKVTLDGTAGKATIGSSIVDGVNNTFTTGGANAVKLDGVAGTIKTGTVTVTGGTTNDITGLSNTTVNSADFATKGRAATEEQLKAVGEQTWQITADKDATTSGAQTGTKKDAKVGKDNKVQLIAGENMTINQNERDFTFTLNKDLVKMNSATFLGTGSNTTVITGNSITQTAGTQTNTSTAGGNTVADGTKSTETTAAGQVIKDGAKSNKSTVDSNVIDDGNGHVNTSNATSNTITDGTNTSTITAGKANIGNIAVDGVNNKITMGNGATPVTLDGANGHLDGLTNTTWVPGVTKATTGRAATEDQLQQVSDAVGAGWKVNTGTVAGSSGVSNGAASTKVSSGEEVKLQAGDNLVIDQNGKTVSYSLNKDLTKMNSATFEATGGKTTVIKGDSIVQTDGGKTNTSNAAGNTVVDGNKSTATTAAGTTITDGAKTNTSTADKNVINDGAGNTNVSNATSNTLKNAAGDETKSDAKGVTVKDAAGNNATFTKDGITITKTGKDTVSLTSNGLDNGKNKIVNVAAGVANTDAVNVGQLKEYAAKSTTELTANNGETAGSAKGNIVLTKTTAADGHTIYDNKLNDKITLGTDPTKAVTVDGTTGTVTGLTNKTWTPGSIVSGRAATEDQLKDAVADSGWKAAVDKEGSGQSTVVGTSPEKIKAEETVTFKAGNNMMVTQTGKSISYAVNPELTNMTSATFKDAAGNTTVTNGNGITITPGSANPTNPHAGPVSLTKDGLNNGNNQIKGVAPGTDPTDAVNVSQLNASNANTSQAINQIAGEVQHVGAHAAAMAALKPIQYDPLEPTQVMAGVGNYRGETAAALGLAHYTNENTMFNVGVSVGGNHNMVNAGVTHKFGYSPEKKNIPDRYKAGPISSVYVMQDEVSSLKKENAEQKYVIADQAARLTTLEAENEQQRRELAETKKGLDDLKAAVDKLLASKG</sequence>
<feature type="compositionally biased region" description="Low complexity" evidence="11">
    <location>
        <begin position="7087"/>
        <end position="7100"/>
    </location>
</feature>
<evidence type="ECO:0000313" key="13">
    <source>
        <dbReference type="EMBL" id="MDK7357539.1"/>
    </source>
</evidence>
<evidence type="ECO:0000256" key="11">
    <source>
        <dbReference type="SAM" id="MobiDB-lite"/>
    </source>
</evidence>
<dbReference type="SMART" id="SM00710">
    <property type="entry name" value="PbH1"/>
    <property type="match status" value="13"/>
</dbReference>
<dbReference type="Pfam" id="PF13018">
    <property type="entry name" value="ESPR"/>
    <property type="match status" value="1"/>
</dbReference>
<evidence type="ECO:0000256" key="8">
    <source>
        <dbReference type="ARBA" id="ARBA00023136"/>
    </source>
</evidence>
<dbReference type="SUPFAM" id="SSF101967">
    <property type="entry name" value="Adhesin YadA, collagen-binding domain"/>
    <property type="match status" value="11"/>
</dbReference>
<feature type="compositionally biased region" description="Polar residues" evidence="11">
    <location>
        <begin position="5514"/>
        <end position="5535"/>
    </location>
</feature>
<feature type="compositionally biased region" description="Low complexity" evidence="11">
    <location>
        <begin position="7145"/>
        <end position="7154"/>
    </location>
</feature>
<feature type="region of interest" description="Disordered" evidence="11">
    <location>
        <begin position="5240"/>
        <end position="5267"/>
    </location>
</feature>
<evidence type="ECO:0000256" key="5">
    <source>
        <dbReference type="ARBA" id="ARBA00022692"/>
    </source>
</evidence>
<dbReference type="CDD" id="cd12820">
    <property type="entry name" value="LbR_YadA-like"/>
    <property type="match status" value="5"/>
</dbReference>
<dbReference type="InterPro" id="IPR006626">
    <property type="entry name" value="PbH1"/>
</dbReference>
<evidence type="ECO:0000256" key="6">
    <source>
        <dbReference type="ARBA" id="ARBA00022729"/>
    </source>
</evidence>
<feature type="region of interest" description="Disordered" evidence="11">
    <location>
        <begin position="6817"/>
        <end position="6837"/>
    </location>
</feature>
<name>A0AAJ1V541_9FIRM</name>
<dbReference type="GO" id="GO:0009279">
    <property type="term" value="C:cell outer membrane"/>
    <property type="evidence" value="ECO:0007669"/>
    <property type="project" value="UniProtKB-SubCell"/>
</dbReference>
<evidence type="ECO:0000256" key="2">
    <source>
        <dbReference type="ARBA" id="ARBA00004442"/>
    </source>
</evidence>
<feature type="compositionally biased region" description="Polar residues" evidence="11">
    <location>
        <begin position="5960"/>
        <end position="5969"/>
    </location>
</feature>
<protein>
    <submittedName>
        <fullName evidence="13">ESPR-type extended signal peptide-containing protein</fullName>
    </submittedName>
</protein>
<keyword evidence="5" id="KW-0812">Transmembrane</keyword>
<feature type="region of interest" description="Disordered" evidence="11">
    <location>
        <begin position="4633"/>
        <end position="4652"/>
    </location>
</feature>
<dbReference type="Pfam" id="PF05658">
    <property type="entry name" value="YadA_head"/>
    <property type="match status" value="19"/>
</dbReference>
<feature type="compositionally biased region" description="Low complexity" evidence="11">
    <location>
        <begin position="5207"/>
        <end position="5219"/>
    </location>
</feature>
<evidence type="ECO:0000259" key="12">
    <source>
        <dbReference type="PROSITE" id="PS50042"/>
    </source>
</evidence>
<dbReference type="Gene3D" id="1.20.5.170">
    <property type="match status" value="1"/>
</dbReference>
<feature type="region of interest" description="Disordered" evidence="11">
    <location>
        <begin position="5207"/>
        <end position="5226"/>
    </location>
</feature>
<feature type="compositionally biased region" description="Polar residues" evidence="11">
    <location>
        <begin position="5492"/>
        <end position="5504"/>
    </location>
</feature>
<feature type="region of interest" description="Disordered" evidence="11">
    <location>
        <begin position="7087"/>
        <end position="7154"/>
    </location>
</feature>
<keyword evidence="4" id="KW-1134">Transmembrane beta strand</keyword>
<dbReference type="InterPro" id="IPR005594">
    <property type="entry name" value="YadA_C"/>
</dbReference>
<organism evidence="13 14">
    <name type="scientific">Veillonella atypica</name>
    <dbReference type="NCBI Taxonomy" id="39777"/>
    <lineage>
        <taxon>Bacteria</taxon>
        <taxon>Bacillati</taxon>
        <taxon>Bacillota</taxon>
        <taxon>Negativicutes</taxon>
        <taxon>Veillonellales</taxon>
        <taxon>Veillonellaceae</taxon>
        <taxon>Veillonella</taxon>
    </lineage>
</organism>
<evidence type="ECO:0000256" key="9">
    <source>
        <dbReference type="ARBA" id="ARBA00023237"/>
    </source>
</evidence>
<feature type="compositionally biased region" description="Low complexity" evidence="11">
    <location>
        <begin position="5480"/>
        <end position="5491"/>
    </location>
</feature>
<dbReference type="InterPro" id="IPR024973">
    <property type="entry name" value="ESPR"/>
</dbReference>
<feature type="region of interest" description="Disordered" evidence="11">
    <location>
        <begin position="4688"/>
        <end position="4708"/>
    </location>
</feature>
<dbReference type="PROSITE" id="PS50042">
    <property type="entry name" value="CNMP_BINDING_3"/>
    <property type="match status" value="1"/>
</dbReference>
<feature type="coiled-coil region" evidence="10">
    <location>
        <begin position="7809"/>
        <end position="7843"/>
    </location>
</feature>
<keyword evidence="10" id="KW-0175">Coiled coil</keyword>
<feature type="region of interest" description="Disordered" evidence="11">
    <location>
        <begin position="5480"/>
        <end position="5549"/>
    </location>
</feature>
<dbReference type="InterPro" id="IPR008640">
    <property type="entry name" value="Adhesin_Head_dom"/>
</dbReference>
<keyword evidence="3" id="KW-0813">Transport</keyword>
<dbReference type="SUPFAM" id="SSF54523">
    <property type="entry name" value="Pili subunits"/>
    <property type="match status" value="1"/>
</dbReference>
<dbReference type="InterPro" id="IPR000595">
    <property type="entry name" value="cNMP-bd_dom"/>
</dbReference>
<feature type="domain" description="Cyclic nucleotide-binding" evidence="12">
    <location>
        <begin position="433"/>
        <end position="505"/>
    </location>
</feature>
<feature type="region of interest" description="Disordered" evidence="11">
    <location>
        <begin position="5960"/>
        <end position="5979"/>
    </location>
</feature>
<evidence type="ECO:0000256" key="3">
    <source>
        <dbReference type="ARBA" id="ARBA00022448"/>
    </source>
</evidence>
<evidence type="ECO:0000256" key="7">
    <source>
        <dbReference type="ARBA" id="ARBA00022927"/>
    </source>
</evidence>
<keyword evidence="6" id="KW-0732">Signal</keyword>
<accession>A0AAJ1V541</accession>
<comment type="caution">
    <text evidence="13">The sequence shown here is derived from an EMBL/GenBank/DDBJ whole genome shotgun (WGS) entry which is preliminary data.</text>
</comment>
<proteinExistence type="predicted"/>
<dbReference type="GO" id="GO:0015031">
    <property type="term" value="P:protein transport"/>
    <property type="evidence" value="ECO:0007669"/>
    <property type="project" value="UniProtKB-KW"/>
</dbReference>